<proteinExistence type="predicted"/>
<dbReference type="AlphaFoldDB" id="A0A9P6NF85"/>
<name>A0A9P6NF85_9BASI</name>
<dbReference type="Proteomes" id="UP000886653">
    <property type="component" value="Unassembled WGS sequence"/>
</dbReference>
<organism evidence="1 2">
    <name type="scientific">Cronartium quercuum f. sp. fusiforme G11</name>
    <dbReference type="NCBI Taxonomy" id="708437"/>
    <lineage>
        <taxon>Eukaryota</taxon>
        <taxon>Fungi</taxon>
        <taxon>Dikarya</taxon>
        <taxon>Basidiomycota</taxon>
        <taxon>Pucciniomycotina</taxon>
        <taxon>Pucciniomycetes</taxon>
        <taxon>Pucciniales</taxon>
        <taxon>Coleosporiaceae</taxon>
        <taxon>Cronartium</taxon>
    </lineage>
</organism>
<keyword evidence="2" id="KW-1185">Reference proteome</keyword>
<evidence type="ECO:0000313" key="1">
    <source>
        <dbReference type="EMBL" id="KAG0145770.1"/>
    </source>
</evidence>
<accession>A0A9P6NF85</accession>
<comment type="caution">
    <text evidence="1">The sequence shown here is derived from an EMBL/GenBank/DDBJ whole genome shotgun (WGS) entry which is preliminary data.</text>
</comment>
<dbReference type="EMBL" id="MU167271">
    <property type="protein sequence ID" value="KAG0145770.1"/>
    <property type="molecule type" value="Genomic_DNA"/>
</dbReference>
<sequence length="216" mass="23728">MISSIGPKRRFSNISIRTTIEELERKRKGRLSVGVKQQPTTRPTTRRTLAFLLGRLKRFSVETEPVASITGTTLSIPRRHQSYGTLSGLIRLQQPPEPEWDFVCRGESPIVPPRDPSDELTLLGNDQSGRFTIGCSSLAFSAPYDVCKKFGPCRVPSPSSTAIRSKSVGSAKISIGSISHPIPISYLYGSQTYDPSGIFIGTTFSTRFASCKQDSE</sequence>
<reference evidence="1" key="1">
    <citation type="submission" date="2013-11" db="EMBL/GenBank/DDBJ databases">
        <title>Genome sequence of the fusiform rust pathogen reveals effectors for host alternation and coevolution with pine.</title>
        <authorList>
            <consortium name="DOE Joint Genome Institute"/>
            <person name="Smith K."/>
            <person name="Pendleton A."/>
            <person name="Kubisiak T."/>
            <person name="Anderson C."/>
            <person name="Salamov A."/>
            <person name="Aerts A."/>
            <person name="Riley R."/>
            <person name="Clum A."/>
            <person name="Lindquist E."/>
            <person name="Ence D."/>
            <person name="Campbell M."/>
            <person name="Kronenberg Z."/>
            <person name="Feau N."/>
            <person name="Dhillon B."/>
            <person name="Hamelin R."/>
            <person name="Burleigh J."/>
            <person name="Smith J."/>
            <person name="Yandell M."/>
            <person name="Nelson C."/>
            <person name="Grigoriev I."/>
            <person name="Davis J."/>
        </authorList>
    </citation>
    <scope>NUCLEOTIDE SEQUENCE</scope>
    <source>
        <strain evidence="1">G11</strain>
    </source>
</reference>
<evidence type="ECO:0000313" key="2">
    <source>
        <dbReference type="Proteomes" id="UP000886653"/>
    </source>
</evidence>
<gene>
    <name evidence="1" type="ORF">CROQUDRAFT_556803</name>
</gene>
<protein>
    <submittedName>
        <fullName evidence="1">Uncharacterized protein</fullName>
    </submittedName>
</protein>